<comment type="caution">
    <text evidence="1">The sequence shown here is derived from an EMBL/GenBank/DDBJ whole genome shotgun (WGS) entry which is preliminary data.</text>
</comment>
<accession>A0ACB8QUI6</accession>
<evidence type="ECO:0000313" key="2">
    <source>
        <dbReference type="Proteomes" id="UP000814128"/>
    </source>
</evidence>
<reference evidence="1" key="1">
    <citation type="submission" date="2021-02" db="EMBL/GenBank/DDBJ databases">
        <authorList>
            <consortium name="DOE Joint Genome Institute"/>
            <person name="Ahrendt S."/>
            <person name="Looney B.P."/>
            <person name="Miyauchi S."/>
            <person name="Morin E."/>
            <person name="Drula E."/>
            <person name="Courty P.E."/>
            <person name="Chicoki N."/>
            <person name="Fauchery L."/>
            <person name="Kohler A."/>
            <person name="Kuo A."/>
            <person name="Labutti K."/>
            <person name="Pangilinan J."/>
            <person name="Lipzen A."/>
            <person name="Riley R."/>
            <person name="Andreopoulos W."/>
            <person name="He G."/>
            <person name="Johnson J."/>
            <person name="Barry K.W."/>
            <person name="Grigoriev I.V."/>
            <person name="Nagy L."/>
            <person name="Hibbett D."/>
            <person name="Henrissat B."/>
            <person name="Matheny P.B."/>
            <person name="Labbe J."/>
            <person name="Martin F."/>
        </authorList>
    </citation>
    <scope>NUCLEOTIDE SEQUENCE</scope>
    <source>
        <strain evidence="1">EC-137</strain>
    </source>
</reference>
<organism evidence="1 2">
    <name type="scientific">Vararia minispora EC-137</name>
    <dbReference type="NCBI Taxonomy" id="1314806"/>
    <lineage>
        <taxon>Eukaryota</taxon>
        <taxon>Fungi</taxon>
        <taxon>Dikarya</taxon>
        <taxon>Basidiomycota</taxon>
        <taxon>Agaricomycotina</taxon>
        <taxon>Agaricomycetes</taxon>
        <taxon>Russulales</taxon>
        <taxon>Lachnocladiaceae</taxon>
        <taxon>Vararia</taxon>
    </lineage>
</organism>
<proteinExistence type="predicted"/>
<sequence length="536" mass="60417">MSDIPSTTPLASLESLWKDAFESYEKTVGHEFPKGDLADKLCACTTPDGIYAVLESKEGEFKAFRAKGQRIRNFLAPIVHVVQLFTDTGAEAATSAGVPGGKAIFVAFGVLLTLPIRIIQAAKGVSAVYDGLETLMVKLGSFLDRLQIHLDAPTLRSADGLTSVLVRILAQLLHVLALATKYLEGSVSDNRLVRSIKARIPRRIRHYMGNFMGERDVADALEYLDRLTGDELAMTLAEARRAALEARTRAEAARLAAENAARGAQRVETEVKAVQQIQLDNRITEWLSAPDPFFNHNRLRNIRHSRQTAEWVFDDKFNDWKCSANDVFWVHECAGLILAHSRKRKKRPLGLHLAFFYFDFRDARKQNERDLLASLVLQFGSLSKNYHSRLTEFHSKHSQTVGHPDEDTLTLCLRYLLLESPNVCIVLDALDEWPDSVDEEPRHRILLPLLLELRGLGTRGVRLLLTSRPEQDIRELMVPIVPHQLALHEAKPQVEAIRRFIRSELSKDSHVTDYRNWSIALKEEVAEELALKADGM</sequence>
<dbReference type="Proteomes" id="UP000814128">
    <property type="component" value="Unassembled WGS sequence"/>
</dbReference>
<reference evidence="1" key="2">
    <citation type="journal article" date="2022" name="New Phytol.">
        <title>Evolutionary transition to the ectomycorrhizal habit in the genomes of a hyperdiverse lineage of mushroom-forming fungi.</title>
        <authorList>
            <person name="Looney B."/>
            <person name="Miyauchi S."/>
            <person name="Morin E."/>
            <person name="Drula E."/>
            <person name="Courty P.E."/>
            <person name="Kohler A."/>
            <person name="Kuo A."/>
            <person name="LaButti K."/>
            <person name="Pangilinan J."/>
            <person name="Lipzen A."/>
            <person name="Riley R."/>
            <person name="Andreopoulos W."/>
            <person name="He G."/>
            <person name="Johnson J."/>
            <person name="Nolan M."/>
            <person name="Tritt A."/>
            <person name="Barry K.W."/>
            <person name="Grigoriev I.V."/>
            <person name="Nagy L.G."/>
            <person name="Hibbett D."/>
            <person name="Henrissat B."/>
            <person name="Matheny P.B."/>
            <person name="Labbe J."/>
            <person name="Martin F.M."/>
        </authorList>
    </citation>
    <scope>NUCLEOTIDE SEQUENCE</scope>
    <source>
        <strain evidence="1">EC-137</strain>
    </source>
</reference>
<keyword evidence="2" id="KW-1185">Reference proteome</keyword>
<evidence type="ECO:0000313" key="1">
    <source>
        <dbReference type="EMBL" id="KAI0035559.1"/>
    </source>
</evidence>
<protein>
    <submittedName>
        <fullName evidence="1">Uncharacterized protein</fullName>
    </submittedName>
</protein>
<name>A0ACB8QUI6_9AGAM</name>
<dbReference type="EMBL" id="MU273483">
    <property type="protein sequence ID" value="KAI0035559.1"/>
    <property type="molecule type" value="Genomic_DNA"/>
</dbReference>
<gene>
    <name evidence="1" type="ORF">K488DRAFT_68355</name>
</gene>